<dbReference type="PROSITE" id="PS51819">
    <property type="entry name" value="VOC"/>
    <property type="match status" value="1"/>
</dbReference>
<dbReference type="STRING" id="673.AL542_12235"/>
<dbReference type="InterPro" id="IPR004360">
    <property type="entry name" value="Glyas_Fos-R_dOase_dom"/>
</dbReference>
<proteinExistence type="predicted"/>
<dbReference type="CDD" id="cd06587">
    <property type="entry name" value="VOC"/>
    <property type="match status" value="1"/>
</dbReference>
<dbReference type="EMBL" id="UGHD01000002">
    <property type="protein sequence ID" value="STO58407.1"/>
    <property type="molecule type" value="Genomic_DNA"/>
</dbReference>
<dbReference type="SUPFAM" id="SSF54593">
    <property type="entry name" value="Glyoxalase/Bleomycin resistance protein/Dihydroxybiphenyl dioxygenase"/>
    <property type="match status" value="1"/>
</dbReference>
<evidence type="ECO:0000313" key="3">
    <source>
        <dbReference type="Proteomes" id="UP000254512"/>
    </source>
</evidence>
<accession>A0A377HQD9</accession>
<evidence type="ECO:0000313" key="2">
    <source>
        <dbReference type="EMBL" id="STO58407.1"/>
    </source>
</evidence>
<dbReference type="RefSeq" id="WP_115660059.1">
    <property type="nucleotide sequence ID" value="NZ_UGHD01000002.1"/>
</dbReference>
<dbReference type="InterPro" id="IPR037523">
    <property type="entry name" value="VOC_core"/>
</dbReference>
<dbReference type="Pfam" id="PF00903">
    <property type="entry name" value="Glyoxalase"/>
    <property type="match status" value="1"/>
</dbReference>
<reference evidence="2 3" key="1">
    <citation type="submission" date="2018-06" db="EMBL/GenBank/DDBJ databases">
        <authorList>
            <consortium name="Pathogen Informatics"/>
            <person name="Doyle S."/>
        </authorList>
    </citation>
    <scope>NUCLEOTIDE SEQUENCE [LARGE SCALE GENOMIC DNA]</scope>
    <source>
        <strain evidence="2 3">NCTC11645</strain>
    </source>
</reference>
<gene>
    <name evidence="2" type="ORF">NCTC11645_02842</name>
</gene>
<dbReference type="InterPro" id="IPR029068">
    <property type="entry name" value="Glyas_Bleomycin-R_OHBP_Dase"/>
</dbReference>
<sequence>MNSYVEHANITVTNLDNAIQFLQTAMPEFVVRGKGYSDDHGWCHLGTDTSYIALQEVVINKAVERIPYRQLGVNHIGFVVADAEKAANRLREAGYKEVSFDKTHPARKRAYFLDSDGNEWEFIEYLTDTIASRNDYLL</sequence>
<organism evidence="2 3">
    <name type="scientific">Grimontia hollisae</name>
    <name type="common">Vibrio hollisae</name>
    <dbReference type="NCBI Taxonomy" id="673"/>
    <lineage>
        <taxon>Bacteria</taxon>
        <taxon>Pseudomonadati</taxon>
        <taxon>Pseudomonadota</taxon>
        <taxon>Gammaproteobacteria</taxon>
        <taxon>Vibrionales</taxon>
        <taxon>Vibrionaceae</taxon>
        <taxon>Grimontia</taxon>
    </lineage>
</organism>
<evidence type="ECO:0000259" key="1">
    <source>
        <dbReference type="PROSITE" id="PS51819"/>
    </source>
</evidence>
<dbReference type="Gene3D" id="3.10.180.10">
    <property type="entry name" value="2,3-Dihydroxybiphenyl 1,2-Dioxygenase, domain 1"/>
    <property type="match status" value="1"/>
</dbReference>
<feature type="domain" description="VOC" evidence="1">
    <location>
        <begin position="4"/>
        <end position="125"/>
    </location>
</feature>
<protein>
    <submittedName>
        <fullName evidence="2">Glyoxalase-like domain</fullName>
    </submittedName>
</protein>
<dbReference type="Proteomes" id="UP000254512">
    <property type="component" value="Unassembled WGS sequence"/>
</dbReference>
<dbReference type="AlphaFoldDB" id="A0A377HQD9"/>
<name>A0A377HQD9_GRIHO</name>